<protein>
    <submittedName>
        <fullName evidence="10">Tyrosine-type recombinase/integrase</fullName>
    </submittedName>
</protein>
<keyword evidence="11" id="KW-1185">Reference proteome</keyword>
<dbReference type="GO" id="GO:0003677">
    <property type="term" value="F:DNA binding"/>
    <property type="evidence" value="ECO:0007669"/>
    <property type="project" value="UniProtKB-UniRule"/>
</dbReference>
<evidence type="ECO:0000256" key="2">
    <source>
        <dbReference type="ARBA" id="ARBA00022908"/>
    </source>
</evidence>
<dbReference type="InterPro" id="IPR002104">
    <property type="entry name" value="Integrase_catalytic"/>
</dbReference>
<dbReference type="InterPro" id="IPR013762">
    <property type="entry name" value="Integrase-like_cat_sf"/>
</dbReference>
<feature type="domain" description="Core-binding (CB)" evidence="8">
    <location>
        <begin position="104"/>
        <end position="185"/>
    </location>
</feature>
<reference evidence="10 11" key="1">
    <citation type="submission" date="2023-08" db="EMBL/GenBank/DDBJ databases">
        <title>New molecular markers tilS and rpoB for phylogenetic and monitoring studies of the genus Thiothrix biodiversity.</title>
        <authorList>
            <person name="Ravin N.V."/>
            <person name="Smolyakov D."/>
            <person name="Markov N.D."/>
            <person name="Beletsky A.V."/>
            <person name="Mardanov A.V."/>
            <person name="Rudenko T.S."/>
            <person name="Grabovich M.Y."/>
        </authorList>
    </citation>
    <scope>NUCLEOTIDE SEQUENCE</scope>
    <source>
        <strain evidence="10">DNT52</strain>
        <strain evidence="9 11">H33</strain>
    </source>
</reference>
<gene>
    <name evidence="9" type="ORF">RCC75_20510</name>
    <name evidence="10" type="ORF">RCG00_04570</name>
</gene>
<dbReference type="Gene3D" id="1.10.443.10">
    <property type="entry name" value="Intergrase catalytic core"/>
    <property type="match status" value="1"/>
</dbReference>
<dbReference type="InterPro" id="IPR044068">
    <property type="entry name" value="CB"/>
</dbReference>
<feature type="compositionally biased region" description="Low complexity" evidence="6">
    <location>
        <begin position="1"/>
        <end position="13"/>
    </location>
</feature>
<dbReference type="Proteomes" id="UP001223336">
    <property type="component" value="Unassembled WGS sequence"/>
</dbReference>
<dbReference type="SUPFAM" id="SSF56349">
    <property type="entry name" value="DNA breaking-rejoining enzymes"/>
    <property type="match status" value="1"/>
</dbReference>
<dbReference type="InterPro" id="IPR010998">
    <property type="entry name" value="Integrase_recombinase_N"/>
</dbReference>
<evidence type="ECO:0000259" key="7">
    <source>
        <dbReference type="PROSITE" id="PS51898"/>
    </source>
</evidence>
<dbReference type="Proteomes" id="UP001229862">
    <property type="component" value="Chromosome"/>
</dbReference>
<accession>A0AA51MNU7</accession>
<comment type="similarity">
    <text evidence="1">Belongs to the 'phage' integrase family.</text>
</comment>
<dbReference type="InterPro" id="IPR011010">
    <property type="entry name" value="DNA_brk_join_enz"/>
</dbReference>
<evidence type="ECO:0000256" key="6">
    <source>
        <dbReference type="SAM" id="MobiDB-lite"/>
    </source>
</evidence>
<evidence type="ECO:0000256" key="3">
    <source>
        <dbReference type="ARBA" id="ARBA00023125"/>
    </source>
</evidence>
<dbReference type="Pfam" id="PF13356">
    <property type="entry name" value="Arm-DNA-bind_3"/>
    <property type="match status" value="1"/>
</dbReference>
<dbReference type="PANTHER" id="PTHR30629:SF2">
    <property type="entry name" value="PROPHAGE INTEGRASE INTS-RELATED"/>
    <property type="match status" value="1"/>
</dbReference>
<dbReference type="AlphaFoldDB" id="A0AA51MNU7"/>
<dbReference type="CDD" id="cd00801">
    <property type="entry name" value="INT_P4_C"/>
    <property type="match status" value="1"/>
</dbReference>
<dbReference type="EMBL" id="JAVFKN010000046">
    <property type="protein sequence ID" value="MDQ5770924.1"/>
    <property type="molecule type" value="Genomic_DNA"/>
</dbReference>
<dbReference type="GO" id="GO:0006310">
    <property type="term" value="P:DNA recombination"/>
    <property type="evidence" value="ECO:0007669"/>
    <property type="project" value="UniProtKB-KW"/>
</dbReference>
<feature type="region of interest" description="Disordered" evidence="6">
    <location>
        <begin position="1"/>
        <end position="20"/>
    </location>
</feature>
<sequence>MPTITKPLTPTTIGNLKPKTNRYPKSDGGCTGLFIEVMPSGSKIWRYRYTLNGERQSPVTIGSYPSITIEAARERGRKYAAMVAQGISPVTDAKKDRGAALALDTVKAFGVHWFETQIADKSEDYSKTTLRTLEKDIYPMIGNKPIGDVTSGDVLAICDKIKGRGSPQAALLARNVIKRLYDYAIDRQVVVTINPAKMLVARFIATQSSRERVLSPEEIGKVLRAVYLSDMVRPNKLALHLLCITMVRKSELRNAEWSEFDFEAGIWRIPAERMKKEKEHWVYLSTQAVGLFKELKALATSEVYVFPARHGREDKPICKTTLNQAIKILDMDVQHFVLHDFRRTASTHLHEMGMSSDAIEKALAHKIGGIKGIYNRALYAEERKKLLQLWADFVDAQIENGRTSIIGNFSRTE</sequence>
<dbReference type="GO" id="GO:0015074">
    <property type="term" value="P:DNA integration"/>
    <property type="evidence" value="ECO:0007669"/>
    <property type="project" value="UniProtKB-KW"/>
</dbReference>
<dbReference type="InterPro" id="IPR025166">
    <property type="entry name" value="Integrase_DNA_bind_dom"/>
</dbReference>
<dbReference type="PANTHER" id="PTHR30629">
    <property type="entry name" value="PROPHAGE INTEGRASE"/>
    <property type="match status" value="1"/>
</dbReference>
<evidence type="ECO:0000313" key="11">
    <source>
        <dbReference type="Proteomes" id="UP001223336"/>
    </source>
</evidence>
<evidence type="ECO:0000256" key="4">
    <source>
        <dbReference type="ARBA" id="ARBA00023172"/>
    </source>
</evidence>
<keyword evidence="2" id="KW-0229">DNA integration</keyword>
<keyword evidence="4" id="KW-0233">DNA recombination</keyword>
<evidence type="ECO:0000256" key="5">
    <source>
        <dbReference type="PROSITE-ProRule" id="PRU01248"/>
    </source>
</evidence>
<dbReference type="InterPro" id="IPR050808">
    <property type="entry name" value="Phage_Integrase"/>
</dbReference>
<evidence type="ECO:0000313" key="10">
    <source>
        <dbReference type="EMBL" id="WML87640.1"/>
    </source>
</evidence>
<evidence type="ECO:0000259" key="8">
    <source>
        <dbReference type="PROSITE" id="PS51900"/>
    </source>
</evidence>
<dbReference type="Pfam" id="PF22022">
    <property type="entry name" value="Phage_int_M"/>
    <property type="match status" value="1"/>
</dbReference>
<dbReference type="Gene3D" id="3.30.160.390">
    <property type="entry name" value="Integrase, DNA-binding domain"/>
    <property type="match status" value="1"/>
</dbReference>
<dbReference type="Gene3D" id="1.10.150.130">
    <property type="match status" value="1"/>
</dbReference>
<keyword evidence="3 5" id="KW-0238">DNA-binding</keyword>
<feature type="domain" description="Tyr recombinase" evidence="7">
    <location>
        <begin position="209"/>
        <end position="388"/>
    </location>
</feature>
<dbReference type="InterPro" id="IPR053876">
    <property type="entry name" value="Phage_int_M"/>
</dbReference>
<dbReference type="EMBL" id="CP133217">
    <property type="protein sequence ID" value="WML87640.1"/>
    <property type="molecule type" value="Genomic_DNA"/>
</dbReference>
<dbReference type="PROSITE" id="PS51900">
    <property type="entry name" value="CB"/>
    <property type="match status" value="1"/>
</dbReference>
<dbReference type="Pfam" id="PF00589">
    <property type="entry name" value="Phage_integrase"/>
    <property type="match status" value="1"/>
</dbReference>
<evidence type="ECO:0000313" key="9">
    <source>
        <dbReference type="EMBL" id="MDQ5770924.1"/>
    </source>
</evidence>
<evidence type="ECO:0000256" key="1">
    <source>
        <dbReference type="ARBA" id="ARBA00008857"/>
    </source>
</evidence>
<dbReference type="PROSITE" id="PS51898">
    <property type="entry name" value="TYR_RECOMBINASE"/>
    <property type="match status" value="1"/>
</dbReference>
<name>A0AA51MNU7_9GAMM</name>
<organism evidence="10">
    <name type="scientific">Thiothrix subterranea</name>
    <dbReference type="NCBI Taxonomy" id="2735563"/>
    <lineage>
        <taxon>Bacteria</taxon>
        <taxon>Pseudomonadati</taxon>
        <taxon>Pseudomonadota</taxon>
        <taxon>Gammaproteobacteria</taxon>
        <taxon>Thiotrichales</taxon>
        <taxon>Thiotrichaceae</taxon>
        <taxon>Thiothrix</taxon>
    </lineage>
</organism>
<proteinExistence type="inferred from homology"/>
<dbReference type="RefSeq" id="WP_308136578.1">
    <property type="nucleotide sequence ID" value="NZ_CP133197.1"/>
</dbReference>
<dbReference type="InterPro" id="IPR038488">
    <property type="entry name" value="Integrase_DNA-bd_sf"/>
</dbReference>